<sequence>MVRLTGGRSKPRHNNYEAETTTSQCEFSRPRYVHKSACSLRQRATSPRRGSGAEGHECTAICSLPRLHTGAFDALRVCVAQTDECAANNNAHSHSARCSERRRAFNNAVTRAAPGRCRLERGRSPPAIRTTARAPDRLSAWRVRGGVTVDQ</sequence>
<dbReference type="Proteomes" id="UP000299102">
    <property type="component" value="Unassembled WGS sequence"/>
</dbReference>
<evidence type="ECO:0000256" key="1">
    <source>
        <dbReference type="SAM" id="MobiDB-lite"/>
    </source>
</evidence>
<name>A0A4C1VZ79_EUMVA</name>
<evidence type="ECO:0000313" key="3">
    <source>
        <dbReference type="Proteomes" id="UP000299102"/>
    </source>
</evidence>
<organism evidence="2 3">
    <name type="scientific">Eumeta variegata</name>
    <name type="common">Bagworm moth</name>
    <name type="synonym">Eumeta japonica</name>
    <dbReference type="NCBI Taxonomy" id="151549"/>
    <lineage>
        <taxon>Eukaryota</taxon>
        <taxon>Metazoa</taxon>
        <taxon>Ecdysozoa</taxon>
        <taxon>Arthropoda</taxon>
        <taxon>Hexapoda</taxon>
        <taxon>Insecta</taxon>
        <taxon>Pterygota</taxon>
        <taxon>Neoptera</taxon>
        <taxon>Endopterygota</taxon>
        <taxon>Lepidoptera</taxon>
        <taxon>Glossata</taxon>
        <taxon>Ditrysia</taxon>
        <taxon>Tineoidea</taxon>
        <taxon>Psychidae</taxon>
        <taxon>Oiketicinae</taxon>
        <taxon>Eumeta</taxon>
    </lineage>
</organism>
<keyword evidence="3" id="KW-1185">Reference proteome</keyword>
<accession>A0A4C1VZ79</accession>
<comment type="caution">
    <text evidence="2">The sequence shown here is derived from an EMBL/GenBank/DDBJ whole genome shotgun (WGS) entry which is preliminary data.</text>
</comment>
<proteinExistence type="predicted"/>
<reference evidence="2 3" key="1">
    <citation type="journal article" date="2019" name="Commun. Biol.">
        <title>The bagworm genome reveals a unique fibroin gene that provides high tensile strength.</title>
        <authorList>
            <person name="Kono N."/>
            <person name="Nakamura H."/>
            <person name="Ohtoshi R."/>
            <person name="Tomita M."/>
            <person name="Numata K."/>
            <person name="Arakawa K."/>
        </authorList>
    </citation>
    <scope>NUCLEOTIDE SEQUENCE [LARGE SCALE GENOMIC DNA]</scope>
</reference>
<feature type="region of interest" description="Disordered" evidence="1">
    <location>
        <begin position="1"/>
        <end position="22"/>
    </location>
</feature>
<gene>
    <name evidence="2" type="ORF">EVAR_32188_1</name>
</gene>
<evidence type="ECO:0000313" key="2">
    <source>
        <dbReference type="EMBL" id="GBP43622.1"/>
    </source>
</evidence>
<protein>
    <submittedName>
        <fullName evidence="2">Uncharacterized protein</fullName>
    </submittedName>
</protein>
<dbReference type="AlphaFoldDB" id="A0A4C1VZ79"/>
<dbReference type="EMBL" id="BGZK01000439">
    <property type="protein sequence ID" value="GBP43622.1"/>
    <property type="molecule type" value="Genomic_DNA"/>
</dbReference>